<protein>
    <submittedName>
        <fullName evidence="1">Uncharacterized protein</fullName>
    </submittedName>
</protein>
<gene>
    <name evidence="1" type="ORF">QBC35DRAFT_536276</name>
</gene>
<organism evidence="1 2">
    <name type="scientific">Podospora australis</name>
    <dbReference type="NCBI Taxonomy" id="1536484"/>
    <lineage>
        <taxon>Eukaryota</taxon>
        <taxon>Fungi</taxon>
        <taxon>Dikarya</taxon>
        <taxon>Ascomycota</taxon>
        <taxon>Pezizomycotina</taxon>
        <taxon>Sordariomycetes</taxon>
        <taxon>Sordariomycetidae</taxon>
        <taxon>Sordariales</taxon>
        <taxon>Podosporaceae</taxon>
        <taxon>Podospora</taxon>
    </lineage>
</organism>
<dbReference type="SUPFAM" id="SSF52047">
    <property type="entry name" value="RNI-like"/>
    <property type="match status" value="1"/>
</dbReference>
<sequence>MPEQERRPDAQNGAGAMVLSPDCAHVGCRKWFRLDVEKDDHISNCDPDTASKGFSLRITRWSASLRDKLLHSGFRFPTVARELQWQVPTRLRNLYSDGGNVDLDSQAPPGFSPAELTQILKAYAKILAGRRCRPLHARVECEISHLMVLCREQTRDRGLLHNLSLASRHFCSEFNHWLYQTIDRNFDKIPPDNRHLAVTKCLVVSGWKHHGAHDRWYRQHVEEEDHEEINAKVRELLPWMPSLETFIWPECDGCIIESSTVQLLPQVCPKLRDLRLAWPDRGTEYPNGVVEVGEFFTEEGRCTYQPAESFWSKFQNLQVLHLHNLFGELRYCQKQIIQLLLASPGVKELELSLSDDTIDHHRLGHRSRVGDWLFFFRRLCKSLWSNLVDLECIQEVSIDTRHPSYWDNKAFGMTGDYWKDNLEIDLWTFSPLSFPNIRSFTFTCYNHAVHDFLSKLSNHKELAGKLSVFYDDTEPDQFDTAKLEYLATSNGHCLLGLVLEWEVGANKKGCHLEDLLAALRRLTRLTQLWIVGYDIPSYKKLGPVVLEQIAAAAPELQYLAWGWYLWKIIKRDREGVVMVQVRSRKLDWGPNETEFFLPTSIMRKQRYTRLYPDKIVLGEVWREQSDEGSKQDSDVEMMD</sequence>
<dbReference type="AlphaFoldDB" id="A0AAN7ADM9"/>
<dbReference type="Proteomes" id="UP001302126">
    <property type="component" value="Unassembled WGS sequence"/>
</dbReference>
<comment type="caution">
    <text evidence="1">The sequence shown here is derived from an EMBL/GenBank/DDBJ whole genome shotgun (WGS) entry which is preliminary data.</text>
</comment>
<name>A0AAN7ADM9_9PEZI</name>
<reference evidence="1" key="2">
    <citation type="submission" date="2023-05" db="EMBL/GenBank/DDBJ databases">
        <authorList>
            <consortium name="Lawrence Berkeley National Laboratory"/>
            <person name="Steindorff A."/>
            <person name="Hensen N."/>
            <person name="Bonometti L."/>
            <person name="Westerberg I."/>
            <person name="Brannstrom I.O."/>
            <person name="Guillou S."/>
            <person name="Cros-Aarteil S."/>
            <person name="Calhoun S."/>
            <person name="Haridas S."/>
            <person name="Kuo A."/>
            <person name="Mondo S."/>
            <person name="Pangilinan J."/>
            <person name="Riley R."/>
            <person name="Labutti K."/>
            <person name="Andreopoulos B."/>
            <person name="Lipzen A."/>
            <person name="Chen C."/>
            <person name="Yanf M."/>
            <person name="Daum C."/>
            <person name="Ng V."/>
            <person name="Clum A."/>
            <person name="Ohm R."/>
            <person name="Martin F."/>
            <person name="Silar P."/>
            <person name="Natvig D."/>
            <person name="Lalanne C."/>
            <person name="Gautier V."/>
            <person name="Ament-Velasquez S.L."/>
            <person name="Kruys A."/>
            <person name="Hutchinson M.I."/>
            <person name="Powell A.J."/>
            <person name="Barry K."/>
            <person name="Miller A.N."/>
            <person name="Grigoriev I.V."/>
            <person name="Debuchy R."/>
            <person name="Gladieux P."/>
            <person name="Thoren M.H."/>
            <person name="Johannesson H."/>
        </authorList>
    </citation>
    <scope>NUCLEOTIDE SEQUENCE</scope>
    <source>
        <strain evidence="1">PSN309</strain>
    </source>
</reference>
<evidence type="ECO:0000313" key="1">
    <source>
        <dbReference type="EMBL" id="KAK4182724.1"/>
    </source>
</evidence>
<keyword evidence="2" id="KW-1185">Reference proteome</keyword>
<reference evidence="1" key="1">
    <citation type="journal article" date="2023" name="Mol. Phylogenet. Evol.">
        <title>Genome-scale phylogeny and comparative genomics of the fungal order Sordariales.</title>
        <authorList>
            <person name="Hensen N."/>
            <person name="Bonometti L."/>
            <person name="Westerberg I."/>
            <person name="Brannstrom I.O."/>
            <person name="Guillou S."/>
            <person name="Cros-Aarteil S."/>
            <person name="Calhoun S."/>
            <person name="Haridas S."/>
            <person name="Kuo A."/>
            <person name="Mondo S."/>
            <person name="Pangilinan J."/>
            <person name="Riley R."/>
            <person name="LaButti K."/>
            <person name="Andreopoulos B."/>
            <person name="Lipzen A."/>
            <person name="Chen C."/>
            <person name="Yan M."/>
            <person name="Daum C."/>
            <person name="Ng V."/>
            <person name="Clum A."/>
            <person name="Steindorff A."/>
            <person name="Ohm R.A."/>
            <person name="Martin F."/>
            <person name="Silar P."/>
            <person name="Natvig D.O."/>
            <person name="Lalanne C."/>
            <person name="Gautier V."/>
            <person name="Ament-Velasquez S.L."/>
            <person name="Kruys A."/>
            <person name="Hutchinson M.I."/>
            <person name="Powell A.J."/>
            <person name="Barry K."/>
            <person name="Miller A.N."/>
            <person name="Grigoriev I.V."/>
            <person name="Debuchy R."/>
            <person name="Gladieux P."/>
            <person name="Hiltunen Thoren M."/>
            <person name="Johannesson H."/>
        </authorList>
    </citation>
    <scope>NUCLEOTIDE SEQUENCE</scope>
    <source>
        <strain evidence="1">PSN309</strain>
    </source>
</reference>
<proteinExistence type="predicted"/>
<dbReference type="EMBL" id="MU864618">
    <property type="protein sequence ID" value="KAK4182724.1"/>
    <property type="molecule type" value="Genomic_DNA"/>
</dbReference>
<accession>A0AAN7ADM9</accession>
<evidence type="ECO:0000313" key="2">
    <source>
        <dbReference type="Proteomes" id="UP001302126"/>
    </source>
</evidence>